<dbReference type="AlphaFoldDB" id="A0A7R8H7X6"/>
<comment type="similarity">
    <text evidence="5">Belongs to the SCAMP family.</text>
</comment>
<dbReference type="Proteomes" id="UP000675881">
    <property type="component" value="Chromosome 4"/>
</dbReference>
<evidence type="ECO:0000313" key="8">
    <source>
        <dbReference type="Proteomes" id="UP000675881"/>
    </source>
</evidence>
<proteinExistence type="inferred from homology"/>
<feature type="compositionally biased region" description="Pro residues" evidence="6">
    <location>
        <begin position="305"/>
        <end position="314"/>
    </location>
</feature>
<organism evidence="7 8">
    <name type="scientific">Lepeophtheirus salmonis</name>
    <name type="common">Salmon louse</name>
    <name type="synonym">Caligus salmonis</name>
    <dbReference type="NCBI Taxonomy" id="72036"/>
    <lineage>
        <taxon>Eukaryota</taxon>
        <taxon>Metazoa</taxon>
        <taxon>Ecdysozoa</taxon>
        <taxon>Arthropoda</taxon>
        <taxon>Crustacea</taxon>
        <taxon>Multicrustacea</taxon>
        <taxon>Hexanauplia</taxon>
        <taxon>Copepoda</taxon>
        <taxon>Siphonostomatoida</taxon>
        <taxon>Caligidae</taxon>
        <taxon>Lepeophtheirus</taxon>
    </lineage>
</organism>
<evidence type="ECO:0000256" key="4">
    <source>
        <dbReference type="ARBA" id="ARBA00023136"/>
    </source>
</evidence>
<dbReference type="InterPro" id="IPR007273">
    <property type="entry name" value="SCAMP"/>
</dbReference>
<evidence type="ECO:0000256" key="3">
    <source>
        <dbReference type="ARBA" id="ARBA00022989"/>
    </source>
</evidence>
<evidence type="ECO:0000256" key="2">
    <source>
        <dbReference type="ARBA" id="ARBA00022692"/>
    </source>
</evidence>
<dbReference type="Pfam" id="PF04144">
    <property type="entry name" value="SCAMP"/>
    <property type="match status" value="1"/>
</dbReference>
<feature type="transmembrane region" description="Helical" evidence="5">
    <location>
        <begin position="168"/>
        <end position="190"/>
    </location>
</feature>
<evidence type="ECO:0000256" key="5">
    <source>
        <dbReference type="RuleBase" id="RU363122"/>
    </source>
</evidence>
<gene>
    <name evidence="7" type="ORF">LSAA_8324</name>
</gene>
<reference evidence="7" key="1">
    <citation type="submission" date="2021-02" db="EMBL/GenBank/DDBJ databases">
        <authorList>
            <person name="Bekaert M."/>
        </authorList>
    </citation>
    <scope>NUCLEOTIDE SEQUENCE</scope>
    <source>
        <strain evidence="7">IoA-00</strain>
    </source>
</reference>
<comment type="caution">
    <text evidence="5">Lacks conserved residue(s) required for the propagation of feature annotation.</text>
</comment>
<keyword evidence="5" id="KW-0813">Transport</keyword>
<dbReference type="GO" id="GO:0032588">
    <property type="term" value="C:trans-Golgi network membrane"/>
    <property type="evidence" value="ECO:0007669"/>
    <property type="project" value="TreeGrafter"/>
</dbReference>
<comment type="subcellular location">
    <subcellularLocation>
        <location evidence="1 5">Membrane</location>
        <topology evidence="1 5">Multi-pass membrane protein</topology>
    </subcellularLocation>
</comment>
<feature type="compositionally biased region" description="Low complexity" evidence="6">
    <location>
        <begin position="45"/>
        <end position="61"/>
    </location>
</feature>
<evidence type="ECO:0000256" key="6">
    <source>
        <dbReference type="SAM" id="MobiDB-lite"/>
    </source>
</evidence>
<dbReference type="EMBL" id="HG994583">
    <property type="protein sequence ID" value="CAF2919257.1"/>
    <property type="molecule type" value="Genomic_DNA"/>
</dbReference>
<feature type="region of interest" description="Disordered" evidence="6">
    <location>
        <begin position="1"/>
        <end position="74"/>
    </location>
</feature>
<dbReference type="OrthoDB" id="242866at2759"/>
<dbReference type="PANTHER" id="PTHR10687:SF2">
    <property type="entry name" value="SECRETORY CARRIER-ASSOCIATED MEMBRANE PROTEIN"/>
    <property type="match status" value="1"/>
</dbReference>
<accession>A0A7R8H7X6</accession>
<sequence>MEAENPFADPSIQSVTRDPKQVNESLEGYDPFANQTTPSSKNGGPSVMEEVVSVPEQPVPSYTRPESSYVTTQDLERRQEELDRMAKDLERREAELKNSPYRENQNNWPPLPSFCPIKPCFYQDINVDIPVNFQTIVRYLYYLWIWHVFLLLINVLVAFIYVFNDGDISTFGLALVYLVVFTPLSFICWFRPGYKAFRNDSSFNFMVFFFVFFFQVIVSVFNAIGIGQGTTGLITSIGLLQGNTDMYLLNKIYQLFKSSGGSVEKAQREFQDGVISNDQVRNMASDAVVSGFRDRFSGNGANNTNPPPQPDNRY</sequence>
<keyword evidence="2 5" id="KW-0812">Transmembrane</keyword>
<dbReference type="PANTHER" id="PTHR10687">
    <property type="entry name" value="SECRETORY CARRIER-ASSOCIATED MEMBRANE PROTEIN SCAMP"/>
    <property type="match status" value="1"/>
</dbReference>
<keyword evidence="3 5" id="KW-1133">Transmembrane helix</keyword>
<feature type="region of interest" description="Disordered" evidence="6">
    <location>
        <begin position="292"/>
        <end position="314"/>
    </location>
</feature>
<feature type="compositionally biased region" description="Polar residues" evidence="6">
    <location>
        <begin position="64"/>
        <end position="73"/>
    </location>
</feature>
<feature type="compositionally biased region" description="Polar residues" evidence="6">
    <location>
        <begin position="33"/>
        <end position="43"/>
    </location>
</feature>
<keyword evidence="4 5" id="KW-0472">Membrane</keyword>
<protein>
    <recommendedName>
        <fullName evidence="5">Secretory carrier-associated membrane protein</fullName>
        <shortName evidence="5">Secretory carrier membrane protein</shortName>
    </recommendedName>
</protein>
<feature type="transmembrane region" description="Helical" evidence="5">
    <location>
        <begin position="139"/>
        <end position="162"/>
    </location>
</feature>
<name>A0A7R8H7X6_LEPSM</name>
<feature type="transmembrane region" description="Helical" evidence="5">
    <location>
        <begin position="202"/>
        <end position="224"/>
    </location>
</feature>
<dbReference type="GO" id="GO:0055038">
    <property type="term" value="C:recycling endosome membrane"/>
    <property type="evidence" value="ECO:0007669"/>
    <property type="project" value="TreeGrafter"/>
</dbReference>
<keyword evidence="8" id="KW-1185">Reference proteome</keyword>
<evidence type="ECO:0000313" key="7">
    <source>
        <dbReference type="EMBL" id="CAF2919257.1"/>
    </source>
</evidence>
<evidence type="ECO:0000256" key="1">
    <source>
        <dbReference type="ARBA" id="ARBA00004141"/>
    </source>
</evidence>
<dbReference type="GO" id="GO:0015031">
    <property type="term" value="P:protein transport"/>
    <property type="evidence" value="ECO:0007669"/>
    <property type="project" value="InterPro"/>
</dbReference>